<dbReference type="Proteomes" id="UP001172684">
    <property type="component" value="Unassembled WGS sequence"/>
</dbReference>
<comment type="caution">
    <text evidence="11">The sequence shown here is derived from an EMBL/GenBank/DDBJ whole genome shotgun (WGS) entry which is preliminary data.</text>
</comment>
<keyword evidence="4" id="KW-0732">Signal</keyword>
<protein>
    <recommendedName>
        <fullName evidence="10">Peptidase M43 pregnancy-associated plasma-A domain-containing protein</fullName>
    </recommendedName>
</protein>
<dbReference type="InterPro" id="IPR008754">
    <property type="entry name" value="Peptidase_M43"/>
</dbReference>
<evidence type="ECO:0000256" key="1">
    <source>
        <dbReference type="ARBA" id="ARBA00008721"/>
    </source>
</evidence>
<keyword evidence="6" id="KW-0862">Zinc</keyword>
<evidence type="ECO:0000313" key="11">
    <source>
        <dbReference type="EMBL" id="KAJ9653634.1"/>
    </source>
</evidence>
<accession>A0ABQ9NEN7</accession>
<dbReference type="Pfam" id="PF05572">
    <property type="entry name" value="Peptidase_M43"/>
    <property type="match status" value="1"/>
</dbReference>
<evidence type="ECO:0000256" key="5">
    <source>
        <dbReference type="ARBA" id="ARBA00022801"/>
    </source>
</evidence>
<comment type="similarity">
    <text evidence="1">Belongs to the peptidase M43B family.</text>
</comment>
<proteinExistence type="inferred from homology"/>
<evidence type="ECO:0000256" key="4">
    <source>
        <dbReference type="ARBA" id="ARBA00022729"/>
    </source>
</evidence>
<name>A0ABQ9NEN7_9PEZI</name>
<evidence type="ECO:0000256" key="7">
    <source>
        <dbReference type="ARBA" id="ARBA00023049"/>
    </source>
</evidence>
<organism evidence="11 12">
    <name type="scientific">Coniosporium apollinis</name>
    <dbReference type="NCBI Taxonomy" id="61459"/>
    <lineage>
        <taxon>Eukaryota</taxon>
        <taxon>Fungi</taxon>
        <taxon>Dikarya</taxon>
        <taxon>Ascomycota</taxon>
        <taxon>Pezizomycotina</taxon>
        <taxon>Dothideomycetes</taxon>
        <taxon>Dothideomycetes incertae sedis</taxon>
        <taxon>Coniosporium</taxon>
    </lineage>
</organism>
<evidence type="ECO:0000313" key="12">
    <source>
        <dbReference type="Proteomes" id="UP001172684"/>
    </source>
</evidence>
<sequence>MGETAGTCHANEEAPLYSHDDSIHDQNFTAPPYTAAFVEHLDSIEVEYLEFFTQLAPVGIPPVAISRCLTPEHIRGNSTKLTKRISFKDFKRAVRKFSGLLKHEVDKIFGLPPPKPKFGGFCAATSLRIDVYYHVVTSSFANFQLATRDQITEQTEFLNSVFRHLDITFVERDLNYRIIRSFASSKIDLRHPHRRFSRSGTYADLNVWIVEDIGGRTIGYTEMPDATLNAYDRSFDGVVIHAKTLPGSATGSVADRGTNLVHEVGHWLGLNHIFDKTTSEVAVGECTKDPDADHVVDTQQFSAHRPEVFDDRQVPCGETRKVDVTNYMGYSQQKGADGFGFSTGQKSRIYARYLGARRGIKDQTSCFTSPIGSKRDLPPNVVELLSEDGLDCTDFDAPTPDPDPSNQPPPDPDYPQYAVLPIERERRKPVPPFDPKERLPVGSSALFELCSRYVTLPGAIVIPPADGVDKPLVLARNETFHREMKSKR</sequence>
<evidence type="ECO:0000256" key="2">
    <source>
        <dbReference type="ARBA" id="ARBA00022670"/>
    </source>
</evidence>
<evidence type="ECO:0000256" key="3">
    <source>
        <dbReference type="ARBA" id="ARBA00022723"/>
    </source>
</evidence>
<evidence type="ECO:0000256" key="6">
    <source>
        <dbReference type="ARBA" id="ARBA00022833"/>
    </source>
</evidence>
<keyword evidence="3" id="KW-0479">Metal-binding</keyword>
<dbReference type="SUPFAM" id="SSF55486">
    <property type="entry name" value="Metalloproteases ('zincins'), catalytic domain"/>
    <property type="match status" value="1"/>
</dbReference>
<evidence type="ECO:0000256" key="9">
    <source>
        <dbReference type="SAM" id="MobiDB-lite"/>
    </source>
</evidence>
<reference evidence="11" key="1">
    <citation type="submission" date="2022-10" db="EMBL/GenBank/DDBJ databases">
        <title>Culturing micro-colonial fungi from biological soil crusts in the Mojave desert and describing Neophaeococcomyces mojavensis, and introducing the new genera and species Taxawa tesnikishii.</title>
        <authorList>
            <person name="Kurbessoian T."/>
            <person name="Stajich J.E."/>
        </authorList>
    </citation>
    <scope>NUCLEOTIDE SEQUENCE</scope>
    <source>
        <strain evidence="11">TK_1</strain>
    </source>
</reference>
<dbReference type="EMBL" id="JAPDRL010000305">
    <property type="protein sequence ID" value="KAJ9653634.1"/>
    <property type="molecule type" value="Genomic_DNA"/>
</dbReference>
<keyword evidence="12" id="KW-1185">Reference proteome</keyword>
<dbReference type="PANTHER" id="PTHR47466:SF1">
    <property type="entry name" value="METALLOPROTEASE MEP1 (AFU_ORTHOLOGUE AFUA_1G07730)-RELATED"/>
    <property type="match status" value="1"/>
</dbReference>
<keyword evidence="2" id="KW-0645">Protease</keyword>
<keyword evidence="7" id="KW-0482">Metalloprotease</keyword>
<evidence type="ECO:0000259" key="10">
    <source>
        <dbReference type="Pfam" id="PF05572"/>
    </source>
</evidence>
<evidence type="ECO:0000256" key="8">
    <source>
        <dbReference type="ARBA" id="ARBA00023157"/>
    </source>
</evidence>
<dbReference type="InterPro" id="IPR024079">
    <property type="entry name" value="MetalloPept_cat_dom_sf"/>
</dbReference>
<feature type="region of interest" description="Disordered" evidence="9">
    <location>
        <begin position="390"/>
        <end position="415"/>
    </location>
</feature>
<feature type="compositionally biased region" description="Pro residues" evidence="9">
    <location>
        <begin position="399"/>
        <end position="413"/>
    </location>
</feature>
<keyword evidence="8" id="KW-1015">Disulfide bond</keyword>
<keyword evidence="5" id="KW-0378">Hydrolase</keyword>
<feature type="domain" description="Peptidase M43 pregnancy-associated plasma-A" evidence="10">
    <location>
        <begin position="252"/>
        <end position="334"/>
    </location>
</feature>
<dbReference type="PANTHER" id="PTHR47466">
    <property type="match status" value="1"/>
</dbReference>
<gene>
    <name evidence="11" type="ORF">H2201_009119</name>
</gene>
<dbReference type="Gene3D" id="3.40.390.10">
    <property type="entry name" value="Collagenase (Catalytic Domain)"/>
    <property type="match status" value="1"/>
</dbReference>